<dbReference type="EMBL" id="JBHLZN010000004">
    <property type="protein sequence ID" value="MFB9887100.1"/>
    <property type="molecule type" value="Genomic_DNA"/>
</dbReference>
<sequence length="240" mass="27103">MTNFDIALLRFRLPLALLATLLLSLLLGGCQTLPQPRLQNLAKSDVDMIADAYIDELEALTRELTVKLYKRNPKELRKHPQMSLERRLGMLFRRPRILRFYELEMKTGTQAVELAFDPAFKGDRVFALMSGINGMLDAAYGNRTEFFLLDSLDDRALYQSARNLEIILWRLHNKLGPDGQPWLLSTSLDPDHPNLSFERLFGKMIALQDMMAVIGGGGVERGVNRAIQSLATATLFPLGI</sequence>
<dbReference type="Proteomes" id="UP001589628">
    <property type="component" value="Unassembled WGS sequence"/>
</dbReference>
<dbReference type="RefSeq" id="WP_051527910.1">
    <property type="nucleotide sequence ID" value="NZ_JBHLZN010000004.1"/>
</dbReference>
<evidence type="ECO:0000313" key="1">
    <source>
        <dbReference type="EMBL" id="MFB9887100.1"/>
    </source>
</evidence>
<reference evidence="1 2" key="1">
    <citation type="submission" date="2024-09" db="EMBL/GenBank/DDBJ databases">
        <authorList>
            <person name="Sun Q."/>
            <person name="Mori K."/>
        </authorList>
    </citation>
    <scope>NUCLEOTIDE SEQUENCE [LARGE SCALE GENOMIC DNA]</scope>
    <source>
        <strain evidence="1 2">ATCC 51285</strain>
    </source>
</reference>
<evidence type="ECO:0000313" key="2">
    <source>
        <dbReference type="Proteomes" id="UP001589628"/>
    </source>
</evidence>
<proteinExistence type="predicted"/>
<organism evidence="1 2">
    <name type="scientific">Balneatrix alpica</name>
    <dbReference type="NCBI Taxonomy" id="75684"/>
    <lineage>
        <taxon>Bacteria</taxon>
        <taxon>Pseudomonadati</taxon>
        <taxon>Pseudomonadota</taxon>
        <taxon>Gammaproteobacteria</taxon>
        <taxon>Oceanospirillales</taxon>
        <taxon>Balneatrichaceae</taxon>
        <taxon>Balneatrix</taxon>
    </lineage>
</organism>
<accession>A0ABV5ZE34</accession>
<evidence type="ECO:0008006" key="3">
    <source>
        <dbReference type="Google" id="ProtNLM"/>
    </source>
</evidence>
<gene>
    <name evidence="1" type="ORF">ACFFLH_11840</name>
</gene>
<keyword evidence="2" id="KW-1185">Reference proteome</keyword>
<protein>
    <recommendedName>
        <fullName evidence="3">Lipoprotein</fullName>
    </recommendedName>
</protein>
<comment type="caution">
    <text evidence="1">The sequence shown here is derived from an EMBL/GenBank/DDBJ whole genome shotgun (WGS) entry which is preliminary data.</text>
</comment>
<name>A0ABV5ZE34_9GAMM</name>